<accession>A0ABM6RT35</accession>
<dbReference type="Proteomes" id="UP000325292">
    <property type="component" value="Chromosome"/>
</dbReference>
<reference evidence="2 3" key="1">
    <citation type="journal article" date="2019" name="Sci. Rep.">
        <title>Sulfobacillus thermotolerans: new insights into resistance and metabolic capacities of acidophilic chemolithotrophs.</title>
        <authorList>
            <person name="Panyushkina A.E."/>
            <person name="Babenko V.V."/>
            <person name="Nikitina A.S."/>
            <person name="Selezneva O.V."/>
            <person name="Tsaplina I.A."/>
            <person name="Letarova M.A."/>
            <person name="Kostryukova E.S."/>
            <person name="Letarov A.V."/>
        </authorList>
    </citation>
    <scope>NUCLEOTIDE SEQUENCE [LARGE SCALE GENOMIC DNA]</scope>
    <source>
        <strain evidence="2 3">Kr1</strain>
    </source>
</reference>
<dbReference type="SUPFAM" id="SSF110455">
    <property type="entry name" value="Toprim domain"/>
    <property type="match status" value="1"/>
</dbReference>
<gene>
    <name evidence="2" type="ORF">BXT84_12105</name>
</gene>
<feature type="domain" description="Toprim" evidence="1">
    <location>
        <begin position="5"/>
        <end position="86"/>
    </location>
</feature>
<evidence type="ECO:0000259" key="1">
    <source>
        <dbReference type="PROSITE" id="PS50880"/>
    </source>
</evidence>
<dbReference type="InterPro" id="IPR006171">
    <property type="entry name" value="TOPRIM_dom"/>
</dbReference>
<proteinExistence type="predicted"/>
<dbReference type="PANTHER" id="PTHR39156">
    <property type="entry name" value="RIBONUCLEASE M5"/>
    <property type="match status" value="1"/>
</dbReference>
<evidence type="ECO:0000313" key="3">
    <source>
        <dbReference type="Proteomes" id="UP000325292"/>
    </source>
</evidence>
<dbReference type="Gene3D" id="3.40.1360.10">
    <property type="match status" value="1"/>
</dbReference>
<dbReference type="SMART" id="SM00493">
    <property type="entry name" value="TOPRIM"/>
    <property type="match status" value="1"/>
</dbReference>
<protein>
    <submittedName>
        <fullName evidence="2">Topoisomerase</fullName>
    </submittedName>
</protein>
<sequence>MLEEPFAIIVEGKNDRSRLRAVIPPEIPIILTFGIPNQDRLERIRKAVRHHTVIIFTDADAAGRRIRRILREAFPDAINVYTKPGYNGVEHTPIDYISERFKRLGILECESPYFK</sequence>
<keyword evidence="3" id="KW-1185">Reference proteome</keyword>
<organism evidence="2 3">
    <name type="scientific">Sulfobacillus thermotolerans</name>
    <dbReference type="NCBI Taxonomy" id="338644"/>
    <lineage>
        <taxon>Bacteria</taxon>
        <taxon>Bacillati</taxon>
        <taxon>Bacillota</taxon>
        <taxon>Clostridia</taxon>
        <taxon>Eubacteriales</taxon>
        <taxon>Clostridiales Family XVII. Incertae Sedis</taxon>
        <taxon>Sulfobacillus</taxon>
    </lineage>
</organism>
<dbReference type="EMBL" id="CP019454">
    <property type="protein sequence ID" value="AUW94595.1"/>
    <property type="molecule type" value="Genomic_DNA"/>
</dbReference>
<dbReference type="PANTHER" id="PTHR39156:SF2">
    <property type="entry name" value="DNA PRIMASE (BACTERIAL TYPE) AND SMALL PRIMASE-LIKE PROTEINS"/>
    <property type="match status" value="1"/>
</dbReference>
<name>A0ABM6RT35_9FIRM</name>
<evidence type="ECO:0000313" key="2">
    <source>
        <dbReference type="EMBL" id="AUW94595.1"/>
    </source>
</evidence>
<dbReference type="PROSITE" id="PS50880">
    <property type="entry name" value="TOPRIM"/>
    <property type="match status" value="1"/>
</dbReference>